<keyword evidence="3 9" id="KW-0489">Methyltransferase</keyword>
<dbReference type="GO" id="GO:0003677">
    <property type="term" value="F:DNA binding"/>
    <property type="evidence" value="ECO:0007669"/>
    <property type="project" value="UniProtKB-KW"/>
</dbReference>
<feature type="compositionally biased region" description="Basic and acidic residues" evidence="10">
    <location>
        <begin position="47"/>
        <end position="60"/>
    </location>
</feature>
<dbReference type="Pfam" id="PF12047">
    <property type="entry name" value="DNMT1-RFD"/>
    <property type="match status" value="1"/>
</dbReference>
<dbReference type="GO" id="GO:0005634">
    <property type="term" value="C:nucleus"/>
    <property type="evidence" value="ECO:0007669"/>
    <property type="project" value="UniProtKB-SubCell"/>
</dbReference>
<dbReference type="PANTHER" id="PTHR10629:SF52">
    <property type="entry name" value="DNA (CYTOSINE-5)-METHYLTRANSFERASE 1"/>
    <property type="match status" value="1"/>
</dbReference>
<keyword evidence="13" id="KW-1185">Reference proteome</keyword>
<evidence type="ECO:0000313" key="13">
    <source>
        <dbReference type="Proteomes" id="UP000724874"/>
    </source>
</evidence>
<keyword evidence="7" id="KW-0238">DNA-binding</keyword>
<evidence type="ECO:0000256" key="5">
    <source>
        <dbReference type="ARBA" id="ARBA00022691"/>
    </source>
</evidence>
<evidence type="ECO:0000256" key="8">
    <source>
        <dbReference type="ARBA" id="ARBA00023242"/>
    </source>
</evidence>
<dbReference type="EC" id="2.1.1.37" evidence="2"/>
<dbReference type="Pfam" id="PF00145">
    <property type="entry name" value="DNA_methylase"/>
    <property type="match status" value="1"/>
</dbReference>
<dbReference type="OrthoDB" id="5376140at2759"/>
<dbReference type="PROSITE" id="PS51038">
    <property type="entry name" value="BAH"/>
    <property type="match status" value="1"/>
</dbReference>
<dbReference type="GO" id="GO:0032259">
    <property type="term" value="P:methylation"/>
    <property type="evidence" value="ECO:0007669"/>
    <property type="project" value="UniProtKB-KW"/>
</dbReference>
<dbReference type="SMART" id="SM00439">
    <property type="entry name" value="BAH"/>
    <property type="match status" value="2"/>
</dbReference>
<dbReference type="GO" id="GO:0006346">
    <property type="term" value="P:DNA methylation-dependent constitutive heterochromatin formation"/>
    <property type="evidence" value="ECO:0007669"/>
    <property type="project" value="InterPro"/>
</dbReference>
<evidence type="ECO:0000256" key="4">
    <source>
        <dbReference type="ARBA" id="ARBA00022679"/>
    </source>
</evidence>
<keyword evidence="5 9" id="KW-0949">S-adenosyl-L-methionine</keyword>
<sequence>MAPRRPTAFEVSFPNEVTEDVTMSGTGDSGKSYHSDYRSPSTSLGKRRADGPSDVHSAKRRELPKGAKCLLFPGRVGITYFTDAYYKRRKNEIIEDENLVIEGEDPDPEDGDDEKPIRELHGFCIFDPKHRNELVTLEELEQDDGLDREFEAAGIVSPYFLSDEDEGQEDESEENQFVHLSAILRFTVDYTQDTEPFYIETQYAWYILKTPSNSYQPFYKHFYSPRRIAQMVVSRALNYPQESFQAFSERFTSKVDMFDHTYIVQDLWDSATEIQEAILDNRESQKIMNVPFVKKILQRAPLSTDTARRRPTQTNGPRMIQNFKNYNKSKIDLEVLKNENQNPTCVTPGIAKLSEGLFRERLMVVGSPPAPINKAEEEARKAKAFTNLRRLIAKTKKTKKAIDYRKDDRISVHSGLYKAVKIDGQTYSIGDVVLLPNPARMSAIEEKKLHPDPDSRIDHFFWFARIIYIMIETQTVHVQWFNHGSETVIGELANPQELFLSELCGHESLHGIVGKATVHMRPHIPSVDKPEEYFCKFMHEPRLGSFTSIDLERLKLFSIQSPPNNCSVCPLVEIRDLEIEARELKDDFGILNGVAFAGTRYHLEDFVLYRAEKGPANIGYVISIEFSKKRPVRVTMRKVGRIADLGDVLPENVVKDERHLFLTEEEVSVDVKELLQVVYVPSKEFGLGATKDLWAVKIFVESKHRKLQTLDVFGGVGAFSRGIAEGSGCLQSTHSIEIGPSAAMTLQHNHPEMTVYNQCANEMLRYIIKSQSGHHVDTPKQNFDGKTPVPRPPKQDEIDSHSSLNMYKHADDIKSNLILTTLSYMDYFSPSFGYFENVPGFLKFSLNATQANRHQVKGGIDMGGLKLVIRALIDMNYQVRFALLQAAHYGTPQRRVRFFLVAAKHDKVLPELPQPTHDFPDSKIFTIKYDASQDPISPIRMAHGTALHPVVTIEDAIGDLPRFDWKHPRPNSEKFPIREQRKRRQRSIPSIECKTSEPYCGFTGQIGYHMDPKTRYQQTARLVLTQDIQQYTKCLLPSKIERVLNIPMEAGADYKSLPPTMHQWQSIDPTSAVGKHNYKSGMYARLDGQGTFSTTVTNVDPTAKQSRVLHPWCHRMLTVRELARSQGFPDDFIFKAIEDNVVTMHRQIGNAVPIPLAHALGRELRESLFKQWIALREEAIIVDDN</sequence>
<evidence type="ECO:0000256" key="10">
    <source>
        <dbReference type="SAM" id="MobiDB-lite"/>
    </source>
</evidence>
<dbReference type="InterPro" id="IPR029063">
    <property type="entry name" value="SAM-dependent_MTases_sf"/>
</dbReference>
<dbReference type="PROSITE" id="PS51679">
    <property type="entry name" value="SAM_MT_C5"/>
    <property type="match status" value="1"/>
</dbReference>
<evidence type="ECO:0000256" key="3">
    <source>
        <dbReference type="ARBA" id="ARBA00022603"/>
    </source>
</evidence>
<dbReference type="Proteomes" id="UP000724874">
    <property type="component" value="Unassembled WGS sequence"/>
</dbReference>
<organism evidence="12 13">
    <name type="scientific">Gymnopilus junonius</name>
    <name type="common">Spectacular rustgill mushroom</name>
    <name type="synonym">Gymnopilus spectabilis subsp. junonius</name>
    <dbReference type="NCBI Taxonomy" id="109634"/>
    <lineage>
        <taxon>Eukaryota</taxon>
        <taxon>Fungi</taxon>
        <taxon>Dikarya</taxon>
        <taxon>Basidiomycota</taxon>
        <taxon>Agaricomycotina</taxon>
        <taxon>Agaricomycetes</taxon>
        <taxon>Agaricomycetidae</taxon>
        <taxon>Agaricales</taxon>
        <taxon>Agaricineae</taxon>
        <taxon>Hymenogastraceae</taxon>
        <taxon>Gymnopilus</taxon>
    </lineage>
</organism>
<dbReference type="InterPro" id="IPR001025">
    <property type="entry name" value="BAH_dom"/>
</dbReference>
<name>A0A9P5TTH5_GYMJU</name>
<proteinExistence type="inferred from homology"/>
<accession>A0A9P5TTH5</accession>
<comment type="subcellular location">
    <subcellularLocation>
        <location evidence="1">Nucleus</location>
    </subcellularLocation>
</comment>
<dbReference type="InterPro" id="IPR001525">
    <property type="entry name" value="C5_MeTfrase"/>
</dbReference>
<dbReference type="GO" id="GO:0044027">
    <property type="term" value="P:negative regulation of gene expression via chromosomal CpG island methylation"/>
    <property type="evidence" value="ECO:0007669"/>
    <property type="project" value="TreeGrafter"/>
</dbReference>
<evidence type="ECO:0000259" key="11">
    <source>
        <dbReference type="PROSITE" id="PS51038"/>
    </source>
</evidence>
<dbReference type="PRINTS" id="PR00105">
    <property type="entry name" value="C5METTRFRASE"/>
</dbReference>
<feature type="region of interest" description="Disordered" evidence="10">
    <location>
        <begin position="1"/>
        <end position="60"/>
    </location>
</feature>
<dbReference type="PIRSF" id="PIRSF037404">
    <property type="entry name" value="DNMT1"/>
    <property type="match status" value="1"/>
</dbReference>
<comment type="caution">
    <text evidence="12">The sequence shown here is derived from an EMBL/GenBank/DDBJ whole genome shotgun (WGS) entry which is preliminary data.</text>
</comment>
<feature type="region of interest" description="Disordered" evidence="10">
    <location>
        <begin position="775"/>
        <end position="799"/>
    </location>
</feature>
<protein>
    <recommendedName>
        <fullName evidence="2">DNA (cytosine-5-)-methyltransferase</fullName>
        <ecNumber evidence="2">2.1.1.37</ecNumber>
    </recommendedName>
</protein>
<feature type="domain" description="BAH" evidence="11">
    <location>
        <begin position="425"/>
        <end position="550"/>
    </location>
</feature>
<dbReference type="SUPFAM" id="SSF53335">
    <property type="entry name" value="S-adenosyl-L-methionine-dependent methyltransferases"/>
    <property type="match status" value="1"/>
</dbReference>
<dbReference type="GO" id="GO:0003682">
    <property type="term" value="F:chromatin binding"/>
    <property type="evidence" value="ECO:0007669"/>
    <property type="project" value="InterPro"/>
</dbReference>
<dbReference type="InterPro" id="IPR043151">
    <property type="entry name" value="BAH_sf"/>
</dbReference>
<dbReference type="AlphaFoldDB" id="A0A9P5TTH5"/>
<gene>
    <name evidence="12" type="ORF">CPB84DRAFT_1841576</name>
</gene>
<dbReference type="Gene3D" id="2.30.30.490">
    <property type="match status" value="2"/>
</dbReference>
<comment type="caution">
    <text evidence="9">Lacks conserved residue(s) required for the propagation of feature annotation.</text>
</comment>
<evidence type="ECO:0000256" key="2">
    <source>
        <dbReference type="ARBA" id="ARBA00011975"/>
    </source>
</evidence>
<keyword evidence="4 9" id="KW-0808">Transferase</keyword>
<evidence type="ECO:0000256" key="9">
    <source>
        <dbReference type="PROSITE-ProRule" id="PRU01016"/>
    </source>
</evidence>
<dbReference type="PANTHER" id="PTHR10629">
    <property type="entry name" value="CYTOSINE-SPECIFIC METHYLTRANSFERASE"/>
    <property type="match status" value="1"/>
</dbReference>
<dbReference type="Gene3D" id="3.40.50.150">
    <property type="entry name" value="Vaccinia Virus protein VP39"/>
    <property type="match status" value="1"/>
</dbReference>
<dbReference type="Gene3D" id="3.90.120.10">
    <property type="entry name" value="DNA Methylase, subunit A, domain 2"/>
    <property type="match status" value="1"/>
</dbReference>
<comment type="similarity">
    <text evidence="9">Belongs to the class I-like SAM-binding methyltransferase superfamily. C5-methyltransferase family.</text>
</comment>
<evidence type="ECO:0000256" key="6">
    <source>
        <dbReference type="ARBA" id="ARBA00022737"/>
    </source>
</evidence>
<dbReference type="GO" id="GO:0003886">
    <property type="term" value="F:DNA (cytosine-5-)-methyltransferase activity"/>
    <property type="evidence" value="ECO:0007669"/>
    <property type="project" value="UniProtKB-EC"/>
</dbReference>
<dbReference type="InterPro" id="IPR031303">
    <property type="entry name" value="C5_meth_CS"/>
</dbReference>
<reference evidence="12" key="1">
    <citation type="submission" date="2020-11" db="EMBL/GenBank/DDBJ databases">
        <authorList>
            <consortium name="DOE Joint Genome Institute"/>
            <person name="Ahrendt S."/>
            <person name="Riley R."/>
            <person name="Andreopoulos W."/>
            <person name="LaButti K."/>
            <person name="Pangilinan J."/>
            <person name="Ruiz-duenas F.J."/>
            <person name="Barrasa J.M."/>
            <person name="Sanchez-Garcia M."/>
            <person name="Camarero S."/>
            <person name="Miyauchi S."/>
            <person name="Serrano A."/>
            <person name="Linde D."/>
            <person name="Babiker R."/>
            <person name="Drula E."/>
            <person name="Ayuso-Fernandez I."/>
            <person name="Pacheco R."/>
            <person name="Padilla G."/>
            <person name="Ferreira P."/>
            <person name="Barriuso J."/>
            <person name="Kellner H."/>
            <person name="Castanera R."/>
            <person name="Alfaro M."/>
            <person name="Ramirez L."/>
            <person name="Pisabarro A.G."/>
            <person name="Kuo A."/>
            <person name="Tritt A."/>
            <person name="Lipzen A."/>
            <person name="He G."/>
            <person name="Yan M."/>
            <person name="Ng V."/>
            <person name="Cullen D."/>
            <person name="Martin F."/>
            <person name="Rosso M.-N."/>
            <person name="Henrissat B."/>
            <person name="Hibbett D."/>
            <person name="Martinez A.T."/>
            <person name="Grigoriev I.V."/>
        </authorList>
    </citation>
    <scope>NUCLEOTIDE SEQUENCE</scope>
    <source>
        <strain evidence="12">AH 44721</strain>
    </source>
</reference>
<dbReference type="EMBL" id="JADNYJ010000002">
    <property type="protein sequence ID" value="KAF8913180.1"/>
    <property type="molecule type" value="Genomic_DNA"/>
</dbReference>
<dbReference type="Pfam" id="PF01426">
    <property type="entry name" value="BAH"/>
    <property type="match status" value="1"/>
</dbReference>
<keyword evidence="8" id="KW-0539">Nucleus</keyword>
<dbReference type="InterPro" id="IPR050390">
    <property type="entry name" value="C5-Methyltransferase"/>
</dbReference>
<evidence type="ECO:0000256" key="1">
    <source>
        <dbReference type="ARBA" id="ARBA00004123"/>
    </source>
</evidence>
<dbReference type="InterPro" id="IPR022702">
    <property type="entry name" value="Cytosine_MeTrfase1_RFD"/>
</dbReference>
<keyword evidence="6" id="KW-0677">Repeat</keyword>
<evidence type="ECO:0000256" key="7">
    <source>
        <dbReference type="ARBA" id="ARBA00023125"/>
    </source>
</evidence>
<evidence type="ECO:0000313" key="12">
    <source>
        <dbReference type="EMBL" id="KAF8913180.1"/>
    </source>
</evidence>
<dbReference type="PROSITE" id="PS00095">
    <property type="entry name" value="C5_MTASE_2"/>
    <property type="match status" value="1"/>
</dbReference>